<protein>
    <recommendedName>
        <fullName evidence="4">M50 family peptidase</fullName>
    </recommendedName>
</protein>
<dbReference type="InterPro" id="IPR049500">
    <property type="entry name" value="Peptidase_M50B-like"/>
</dbReference>
<dbReference type="Pfam" id="PF13398">
    <property type="entry name" value="Peptidase_M50B"/>
    <property type="match status" value="1"/>
</dbReference>
<proteinExistence type="predicted"/>
<dbReference type="Proteomes" id="UP000571817">
    <property type="component" value="Unassembled WGS sequence"/>
</dbReference>
<keyword evidence="1" id="KW-0812">Transmembrane</keyword>
<keyword evidence="1" id="KW-1133">Transmembrane helix</keyword>
<dbReference type="EMBL" id="JACCFW010000001">
    <property type="protein sequence ID" value="NYJ75064.1"/>
    <property type="molecule type" value="Genomic_DNA"/>
</dbReference>
<evidence type="ECO:0000256" key="1">
    <source>
        <dbReference type="SAM" id="Phobius"/>
    </source>
</evidence>
<feature type="transmembrane region" description="Helical" evidence="1">
    <location>
        <begin position="138"/>
        <end position="157"/>
    </location>
</feature>
<comment type="caution">
    <text evidence="2">The sequence shown here is derived from an EMBL/GenBank/DDBJ whole genome shotgun (WGS) entry which is preliminary data.</text>
</comment>
<feature type="transmembrane region" description="Helical" evidence="1">
    <location>
        <begin position="88"/>
        <end position="110"/>
    </location>
</feature>
<sequence length="236" mass="24839">MSSATDLWHRVTAAAPPPSREVVIGTMLLALGIVCWAPVWRVARSGITLAHEGSHAIAALSVGRSLHGVHVHRDTSGVTVSRGPARGFGAIATFAAGYPGPAVLGALGAWVLSRGYAAGVLWAVLLVLAAMTLQIRNWYGALVMLVCALPVAAITWWCTAPVQSGFAHLLMWFLLLGSPRTVLDLARNRRYESGRSDADQLAALTRVPAVLWILVFALISLAVTVLGGALLLGRVG</sequence>
<gene>
    <name evidence="2" type="ORF">HNR15_002027</name>
</gene>
<organism evidence="2 3">
    <name type="scientific">Allobranchiibius huperziae</name>
    <dbReference type="NCBI Taxonomy" id="1874116"/>
    <lineage>
        <taxon>Bacteria</taxon>
        <taxon>Bacillati</taxon>
        <taxon>Actinomycetota</taxon>
        <taxon>Actinomycetes</taxon>
        <taxon>Micrococcales</taxon>
        <taxon>Dermacoccaceae</taxon>
        <taxon>Allobranchiibius</taxon>
    </lineage>
</organism>
<accession>A0A853DJ75</accession>
<feature type="transmembrane region" description="Helical" evidence="1">
    <location>
        <begin position="22"/>
        <end position="40"/>
    </location>
</feature>
<dbReference type="AlphaFoldDB" id="A0A853DJ75"/>
<feature type="transmembrane region" description="Helical" evidence="1">
    <location>
        <begin position="116"/>
        <end position="133"/>
    </location>
</feature>
<keyword evidence="1" id="KW-0472">Membrane</keyword>
<evidence type="ECO:0000313" key="2">
    <source>
        <dbReference type="EMBL" id="NYJ75064.1"/>
    </source>
</evidence>
<evidence type="ECO:0008006" key="4">
    <source>
        <dbReference type="Google" id="ProtNLM"/>
    </source>
</evidence>
<keyword evidence="3" id="KW-1185">Reference proteome</keyword>
<evidence type="ECO:0000313" key="3">
    <source>
        <dbReference type="Proteomes" id="UP000571817"/>
    </source>
</evidence>
<reference evidence="2 3" key="1">
    <citation type="submission" date="2020-07" db="EMBL/GenBank/DDBJ databases">
        <title>Sequencing the genomes of 1000 actinobacteria strains.</title>
        <authorList>
            <person name="Klenk H.-P."/>
        </authorList>
    </citation>
    <scope>NUCLEOTIDE SEQUENCE [LARGE SCALE GENOMIC DNA]</scope>
    <source>
        <strain evidence="2 3">DSM 29531</strain>
    </source>
</reference>
<name>A0A853DJ75_9MICO</name>
<feature type="transmembrane region" description="Helical" evidence="1">
    <location>
        <begin position="207"/>
        <end position="232"/>
    </location>
</feature>
<dbReference type="RefSeq" id="WP_179481432.1">
    <property type="nucleotide sequence ID" value="NZ_JACCFW010000001.1"/>
</dbReference>